<reference evidence="3 4" key="1">
    <citation type="submission" date="2023-01" db="EMBL/GenBank/DDBJ databases">
        <title>Analysis of 21 Apiospora genomes using comparative genomics revels a genus with tremendous synthesis potential of carbohydrate active enzymes and secondary metabolites.</title>
        <authorList>
            <person name="Sorensen T."/>
        </authorList>
    </citation>
    <scope>NUCLEOTIDE SEQUENCE [LARGE SCALE GENOMIC DNA]</scope>
    <source>
        <strain evidence="3 4">CBS 33761</strain>
    </source>
</reference>
<dbReference type="InterPro" id="IPR053185">
    <property type="entry name" value="SET_domain_protein"/>
</dbReference>
<evidence type="ECO:0000256" key="1">
    <source>
        <dbReference type="SAM" id="SignalP"/>
    </source>
</evidence>
<dbReference type="PROSITE" id="PS50280">
    <property type="entry name" value="SET"/>
    <property type="match status" value="1"/>
</dbReference>
<keyword evidence="1" id="KW-0732">Signal</keyword>
<sequence>MRSSQFLLLPACLLLPCAQARQAPDGSHYNGDTCPWGPFHLPFSMSCLVSDPQNPAALQSRLNYDQIAPPENGWVGPHFCLGRFCVWSNDGYGDGGASVVTTLSNRHRVAQMPDRSPGGVHDISHFQAVAIPGKGIGLVATRLIRRGEEIMAARPAVVAHESLVDELELDSQNALLDQAARVLPGEKRKRFLAQAGELGGHRIADIMFTNSFQVSLGSEGEPHFGNFPEVSRLNHDCRPSLAYYIDQNLTHHTHAVRDIQPGEELTISYLDSFRVRSVRQARARASWGFSCGCSQCSLPEAEAEASDARLFSIYQVETQLTDLKNANVSKPTIDRLIALYKEERLDHKIADAYTLAALNYNTFGVEAMAKEYAKLSLEQGALEHGHATEDMEAMRILTVDPKSHWSWNTRRQ</sequence>
<proteinExistence type="predicted"/>
<dbReference type="Proteomes" id="UP001444661">
    <property type="component" value="Unassembled WGS sequence"/>
</dbReference>
<evidence type="ECO:0000313" key="4">
    <source>
        <dbReference type="Proteomes" id="UP001444661"/>
    </source>
</evidence>
<evidence type="ECO:0000259" key="2">
    <source>
        <dbReference type="PROSITE" id="PS50280"/>
    </source>
</evidence>
<feature type="signal peptide" evidence="1">
    <location>
        <begin position="1"/>
        <end position="20"/>
    </location>
</feature>
<dbReference type="InterPro" id="IPR001214">
    <property type="entry name" value="SET_dom"/>
</dbReference>
<dbReference type="PANTHER" id="PTHR47332:SF6">
    <property type="entry name" value="SET DOMAIN-CONTAINING PROTEIN"/>
    <property type="match status" value="1"/>
</dbReference>
<accession>A0ABR1UB72</accession>
<name>A0ABR1UB72_9PEZI</name>
<dbReference type="CDD" id="cd20071">
    <property type="entry name" value="SET_SMYD"/>
    <property type="match status" value="1"/>
</dbReference>
<dbReference type="SMART" id="SM00317">
    <property type="entry name" value="SET"/>
    <property type="match status" value="1"/>
</dbReference>
<feature type="domain" description="SET" evidence="2">
    <location>
        <begin position="124"/>
        <end position="270"/>
    </location>
</feature>
<comment type="caution">
    <text evidence="3">The sequence shown here is derived from an EMBL/GenBank/DDBJ whole genome shotgun (WGS) entry which is preliminary data.</text>
</comment>
<gene>
    <name evidence="3" type="ORF">PG993_001371</name>
</gene>
<keyword evidence="4" id="KW-1185">Reference proteome</keyword>
<evidence type="ECO:0000313" key="3">
    <source>
        <dbReference type="EMBL" id="KAK8056144.1"/>
    </source>
</evidence>
<dbReference type="EMBL" id="JAQQWK010000001">
    <property type="protein sequence ID" value="KAK8056144.1"/>
    <property type="molecule type" value="Genomic_DNA"/>
</dbReference>
<protein>
    <submittedName>
        <fullName evidence="3">SET domain-containing protein 5</fullName>
    </submittedName>
</protein>
<dbReference type="PANTHER" id="PTHR47332">
    <property type="entry name" value="SET DOMAIN-CONTAINING PROTEIN 5"/>
    <property type="match status" value="1"/>
</dbReference>
<organism evidence="3 4">
    <name type="scientific">Apiospora rasikravindrae</name>
    <dbReference type="NCBI Taxonomy" id="990691"/>
    <lineage>
        <taxon>Eukaryota</taxon>
        <taxon>Fungi</taxon>
        <taxon>Dikarya</taxon>
        <taxon>Ascomycota</taxon>
        <taxon>Pezizomycotina</taxon>
        <taxon>Sordariomycetes</taxon>
        <taxon>Xylariomycetidae</taxon>
        <taxon>Amphisphaeriales</taxon>
        <taxon>Apiosporaceae</taxon>
        <taxon>Apiospora</taxon>
    </lineage>
</organism>
<dbReference type="Pfam" id="PF00856">
    <property type="entry name" value="SET"/>
    <property type="match status" value="1"/>
</dbReference>
<feature type="chain" id="PRO_5047089420" evidence="1">
    <location>
        <begin position="21"/>
        <end position="412"/>
    </location>
</feature>
<dbReference type="SUPFAM" id="SSF82199">
    <property type="entry name" value="SET domain"/>
    <property type="match status" value="1"/>
</dbReference>
<dbReference type="Gene3D" id="2.170.270.10">
    <property type="entry name" value="SET domain"/>
    <property type="match status" value="1"/>
</dbReference>
<dbReference type="InterPro" id="IPR046341">
    <property type="entry name" value="SET_dom_sf"/>
</dbReference>